<evidence type="ECO:0000259" key="5">
    <source>
        <dbReference type="PROSITE" id="PS50106"/>
    </source>
</evidence>
<protein>
    <submittedName>
        <fullName evidence="6">2-alkenal reductase</fullName>
    </submittedName>
</protein>
<dbReference type="PRINTS" id="PR00834">
    <property type="entry name" value="PROTEASES2C"/>
</dbReference>
<dbReference type="Proteomes" id="UP000254088">
    <property type="component" value="Unassembled WGS sequence"/>
</dbReference>
<evidence type="ECO:0000313" key="6">
    <source>
        <dbReference type="EMBL" id="STM57342.1"/>
    </source>
</evidence>
<feature type="domain" description="PDZ" evidence="5">
    <location>
        <begin position="439"/>
        <end position="538"/>
    </location>
</feature>
<evidence type="ECO:0000256" key="3">
    <source>
        <dbReference type="SAM" id="MobiDB-lite"/>
    </source>
</evidence>
<dbReference type="SUPFAM" id="SSF50494">
    <property type="entry name" value="Trypsin-like serine proteases"/>
    <property type="match status" value="1"/>
</dbReference>
<feature type="transmembrane region" description="Helical" evidence="4">
    <location>
        <begin position="187"/>
        <end position="204"/>
    </location>
</feature>
<sequence>MGWRIPTVAHEPTGLMGQIAILLSLPAQLVGAAEVYWPGLLLLAVSPSWPCSHSSACLACVSSTLTACGGTDWRPAGAGVRAGKNRAGQPLLACLAMAGMGQSRALLLAHASGNARAHRTPADVGAWASISVATPRAPFFAGIRFGDAPTALAPERAVALIAHQQETFMAYLDPYQRPASDRFVRRGLFITACIAALMLLWQFLPAIEAWFSPREAAETHRDGAWRSGGGRENHHRTVRKIARLGGLHHHRAISTRCLDAQRVLRAARHWLGLHLGRRRPRRHQLPRHPGRVRSHRQTGRRPRLPGRAGGDEPAHDIAVLKIGVGFKRPPAVPVGTSADLKVVRRCSLSATPSAWTGRSPLVSSPRSDRSLPGEAGGPAIDHLIQTDAAINPGNSGGPLLDSAGRLIGINTAIYSPSGASAGIGFAVPVDTVMRVVPQLIKTGKYIRPALGIEVDEQINARLQALTGSKGVFVLRVTPGSAAHRAGLVGVEVTAGGIVPGDRVISIDGIAVDDVTTLQARLDDKNVGDVVVLLVERAGKTREMLVELQPGV</sequence>
<evidence type="ECO:0000256" key="1">
    <source>
        <dbReference type="ARBA" id="ARBA00022670"/>
    </source>
</evidence>
<dbReference type="GO" id="GO:0004252">
    <property type="term" value="F:serine-type endopeptidase activity"/>
    <property type="evidence" value="ECO:0007669"/>
    <property type="project" value="InterPro"/>
</dbReference>
<dbReference type="Pfam" id="PF13365">
    <property type="entry name" value="Trypsin_2"/>
    <property type="match status" value="1"/>
</dbReference>
<feature type="region of interest" description="Disordered" evidence="3">
    <location>
        <begin position="279"/>
        <end position="314"/>
    </location>
</feature>
<dbReference type="GO" id="GO:0006508">
    <property type="term" value="P:proteolysis"/>
    <property type="evidence" value="ECO:0007669"/>
    <property type="project" value="UniProtKB-KW"/>
</dbReference>
<dbReference type="InterPro" id="IPR036034">
    <property type="entry name" value="PDZ_sf"/>
</dbReference>
<keyword evidence="4" id="KW-0472">Membrane</keyword>
<reference evidence="6 7" key="1">
    <citation type="submission" date="2018-06" db="EMBL/GenBank/DDBJ databases">
        <authorList>
            <consortium name="Pathogen Informatics"/>
            <person name="Doyle S."/>
        </authorList>
    </citation>
    <scope>NUCLEOTIDE SEQUENCE [LARGE SCALE GENOMIC DNA]</scope>
    <source>
        <strain evidence="6 7">NCTC10429</strain>
    </source>
</reference>
<keyword evidence="2" id="KW-0378">Hydrolase</keyword>
<dbReference type="SUPFAM" id="SSF50156">
    <property type="entry name" value="PDZ domain-like"/>
    <property type="match status" value="1"/>
</dbReference>
<keyword evidence="4" id="KW-0812">Transmembrane</keyword>
<evidence type="ECO:0000256" key="4">
    <source>
        <dbReference type="SAM" id="Phobius"/>
    </source>
</evidence>
<dbReference type="PROSITE" id="PS50106">
    <property type="entry name" value="PDZ"/>
    <property type="match status" value="1"/>
</dbReference>
<feature type="region of interest" description="Disordered" evidence="3">
    <location>
        <begin position="354"/>
        <end position="373"/>
    </location>
</feature>
<dbReference type="Gene3D" id="2.30.42.10">
    <property type="match status" value="1"/>
</dbReference>
<dbReference type="SMART" id="SM00228">
    <property type="entry name" value="PDZ"/>
    <property type="match status" value="1"/>
</dbReference>
<dbReference type="InterPro" id="IPR051201">
    <property type="entry name" value="Chloro_Bact_Ser_Proteases"/>
</dbReference>
<keyword evidence="1" id="KW-0645">Protease</keyword>
<dbReference type="InterPro" id="IPR009003">
    <property type="entry name" value="Peptidase_S1_PA"/>
</dbReference>
<dbReference type="Gene3D" id="2.40.10.120">
    <property type="match status" value="1"/>
</dbReference>
<keyword evidence="4" id="KW-1133">Transmembrane helix</keyword>
<proteinExistence type="predicted"/>
<evidence type="ECO:0000313" key="7">
    <source>
        <dbReference type="Proteomes" id="UP000254088"/>
    </source>
</evidence>
<dbReference type="PANTHER" id="PTHR43343:SF3">
    <property type="entry name" value="PROTEASE DO-LIKE 8, CHLOROPLASTIC"/>
    <property type="match status" value="1"/>
</dbReference>
<dbReference type="InterPro" id="IPR001940">
    <property type="entry name" value="Peptidase_S1C"/>
</dbReference>
<dbReference type="PANTHER" id="PTHR43343">
    <property type="entry name" value="PEPTIDASE S12"/>
    <property type="match status" value="1"/>
</dbReference>
<dbReference type="EMBL" id="UGEX01000002">
    <property type="protein sequence ID" value="STM57342.1"/>
    <property type="molecule type" value="Genomic_DNA"/>
</dbReference>
<dbReference type="AlphaFoldDB" id="A0A377E2P9"/>
<feature type="compositionally biased region" description="Basic residues" evidence="3">
    <location>
        <begin position="279"/>
        <end position="304"/>
    </location>
</feature>
<name>A0A377E2P9_ECOLX</name>
<evidence type="ECO:0000256" key="2">
    <source>
        <dbReference type="ARBA" id="ARBA00022801"/>
    </source>
</evidence>
<accession>A0A377E2P9</accession>
<organism evidence="6 7">
    <name type="scientific">Escherichia coli</name>
    <dbReference type="NCBI Taxonomy" id="562"/>
    <lineage>
        <taxon>Bacteria</taxon>
        <taxon>Pseudomonadati</taxon>
        <taxon>Pseudomonadota</taxon>
        <taxon>Gammaproteobacteria</taxon>
        <taxon>Enterobacterales</taxon>
        <taxon>Enterobacteriaceae</taxon>
        <taxon>Escherichia</taxon>
    </lineage>
</organism>
<feature type="compositionally biased region" description="Polar residues" evidence="3">
    <location>
        <begin position="354"/>
        <end position="365"/>
    </location>
</feature>
<dbReference type="Pfam" id="PF13180">
    <property type="entry name" value="PDZ_2"/>
    <property type="match status" value="1"/>
</dbReference>
<gene>
    <name evidence="6" type="primary">hhoB</name>
    <name evidence="6" type="ORF">NCTC10429_03915</name>
</gene>
<dbReference type="InterPro" id="IPR001478">
    <property type="entry name" value="PDZ"/>
</dbReference>